<dbReference type="Proteomes" id="UP000435304">
    <property type="component" value="Unassembled WGS sequence"/>
</dbReference>
<dbReference type="SUPFAM" id="SSF52317">
    <property type="entry name" value="Class I glutamine amidotransferase-like"/>
    <property type="match status" value="1"/>
</dbReference>
<reference evidence="2 3" key="1">
    <citation type="submission" date="2019-12" db="EMBL/GenBank/DDBJ databases">
        <title>Auraticoccus cholistani sp. nov., an actinomycete isolated from soil of Cholistan desert.</title>
        <authorList>
            <person name="Cheema M.T."/>
        </authorList>
    </citation>
    <scope>NUCLEOTIDE SEQUENCE [LARGE SCALE GENOMIC DNA]</scope>
    <source>
        <strain evidence="2 3">F435</strain>
    </source>
</reference>
<feature type="domain" description="ThuA-like" evidence="1">
    <location>
        <begin position="18"/>
        <end position="225"/>
    </location>
</feature>
<comment type="caution">
    <text evidence="2">The sequence shown here is derived from an EMBL/GenBank/DDBJ whole genome shotgun (WGS) entry which is preliminary data.</text>
</comment>
<protein>
    <submittedName>
        <fullName evidence="2">ThuA domain-containing protein</fullName>
    </submittedName>
</protein>
<evidence type="ECO:0000313" key="2">
    <source>
        <dbReference type="EMBL" id="MVA74591.1"/>
    </source>
</evidence>
<dbReference type="PANTHER" id="PTHR40469:SF2">
    <property type="entry name" value="GALACTOSE-BINDING DOMAIN-LIKE SUPERFAMILY PROTEIN"/>
    <property type="match status" value="1"/>
</dbReference>
<dbReference type="InterPro" id="IPR029010">
    <property type="entry name" value="ThuA-like"/>
</dbReference>
<name>A0A6A9UPI3_9ACTN</name>
<evidence type="ECO:0000259" key="1">
    <source>
        <dbReference type="Pfam" id="PF06283"/>
    </source>
</evidence>
<dbReference type="Pfam" id="PF06283">
    <property type="entry name" value="ThuA"/>
    <property type="match status" value="1"/>
</dbReference>
<dbReference type="PANTHER" id="PTHR40469">
    <property type="entry name" value="SECRETED GLYCOSYL HYDROLASE"/>
    <property type="match status" value="1"/>
</dbReference>
<proteinExistence type="predicted"/>
<dbReference type="InterPro" id="IPR029062">
    <property type="entry name" value="Class_I_gatase-like"/>
</dbReference>
<dbReference type="Gene3D" id="3.40.50.880">
    <property type="match status" value="1"/>
</dbReference>
<accession>A0A6A9UPI3</accession>
<dbReference type="RefSeq" id="WP_156607099.1">
    <property type="nucleotide sequence ID" value="NZ_WPCU01000002.1"/>
</dbReference>
<keyword evidence="3" id="KW-1185">Reference proteome</keyword>
<sequence>MPTALLVSGSGHWADPWHPFPATSARLRELLTEHGLEVDLREDVEDALVGMGHVDLLVLNIGNNDGPSPDLPAAELGDPPTLPVLEAVAAAVQDHLHRGGALLAVHSSCTPLGAVPGWSRLLGGRWIRGRTMHPPLDACTVQVVTQDHPVTAGLEDFAVTDERYSWLHTEDDITVLAQQRHAGEQHPVVWARHDGGKVLFDALGHDERSYDSPGHRRLLHQGLDWLLT</sequence>
<dbReference type="EMBL" id="WPCU01000002">
    <property type="protein sequence ID" value="MVA74591.1"/>
    <property type="molecule type" value="Genomic_DNA"/>
</dbReference>
<organism evidence="2 3">
    <name type="scientific">Auraticoccus cholistanensis</name>
    <dbReference type="NCBI Taxonomy" id="2656650"/>
    <lineage>
        <taxon>Bacteria</taxon>
        <taxon>Bacillati</taxon>
        <taxon>Actinomycetota</taxon>
        <taxon>Actinomycetes</taxon>
        <taxon>Propionibacteriales</taxon>
        <taxon>Propionibacteriaceae</taxon>
        <taxon>Auraticoccus</taxon>
    </lineage>
</organism>
<dbReference type="AlphaFoldDB" id="A0A6A9UPI3"/>
<evidence type="ECO:0000313" key="3">
    <source>
        <dbReference type="Proteomes" id="UP000435304"/>
    </source>
</evidence>
<gene>
    <name evidence="2" type="ORF">GC722_00855</name>
</gene>